<evidence type="ECO:0000259" key="3">
    <source>
        <dbReference type="Pfam" id="PF01551"/>
    </source>
</evidence>
<gene>
    <name evidence="4" type="ORF">GCM10025783_24960</name>
</gene>
<feature type="domain" description="M23ase beta-sheet core" evidence="3">
    <location>
        <begin position="122"/>
        <end position="216"/>
    </location>
</feature>
<dbReference type="Pfam" id="PF01551">
    <property type="entry name" value="Peptidase_M23"/>
    <property type="match status" value="1"/>
</dbReference>
<dbReference type="PANTHER" id="PTHR21666:SF270">
    <property type="entry name" value="MUREIN HYDROLASE ACTIVATOR ENVC"/>
    <property type="match status" value="1"/>
</dbReference>
<feature type="compositionally biased region" description="Low complexity" evidence="1">
    <location>
        <begin position="56"/>
        <end position="65"/>
    </location>
</feature>
<dbReference type="RefSeq" id="WP_345481576.1">
    <property type="nucleotide sequence ID" value="NZ_BAABLP010000005.1"/>
</dbReference>
<dbReference type="Gene3D" id="2.70.70.10">
    <property type="entry name" value="Glucose Permease (Domain IIA)"/>
    <property type="match status" value="1"/>
</dbReference>
<feature type="chain" id="PRO_5045825505" description="M23ase beta-sheet core domain-containing protein" evidence="2">
    <location>
        <begin position="46"/>
        <end position="230"/>
    </location>
</feature>
<dbReference type="PROSITE" id="PS51318">
    <property type="entry name" value="TAT"/>
    <property type="match status" value="1"/>
</dbReference>
<dbReference type="Proteomes" id="UP001500121">
    <property type="component" value="Unassembled WGS sequence"/>
</dbReference>
<proteinExistence type="predicted"/>
<evidence type="ECO:0000313" key="5">
    <source>
        <dbReference type="Proteomes" id="UP001500121"/>
    </source>
</evidence>
<protein>
    <recommendedName>
        <fullName evidence="3">M23ase beta-sheet core domain-containing protein</fullName>
    </recommendedName>
</protein>
<feature type="region of interest" description="Disordered" evidence="1">
    <location>
        <begin position="56"/>
        <end position="79"/>
    </location>
</feature>
<accession>A0ABP8ZAL2</accession>
<dbReference type="CDD" id="cd12797">
    <property type="entry name" value="M23_peptidase"/>
    <property type="match status" value="1"/>
</dbReference>
<comment type="caution">
    <text evidence="4">The sequence shown here is derived from an EMBL/GenBank/DDBJ whole genome shotgun (WGS) entry which is preliminary data.</text>
</comment>
<feature type="signal peptide" evidence="2">
    <location>
        <begin position="1"/>
        <end position="45"/>
    </location>
</feature>
<keyword evidence="2" id="KW-0732">Signal</keyword>
<reference evidence="5" key="1">
    <citation type="journal article" date="2019" name="Int. J. Syst. Evol. Microbiol.">
        <title>The Global Catalogue of Microorganisms (GCM) 10K type strain sequencing project: providing services to taxonomists for standard genome sequencing and annotation.</title>
        <authorList>
            <consortium name="The Broad Institute Genomics Platform"/>
            <consortium name="The Broad Institute Genome Sequencing Center for Infectious Disease"/>
            <person name="Wu L."/>
            <person name="Ma J."/>
        </authorList>
    </citation>
    <scope>NUCLEOTIDE SEQUENCE [LARGE SCALE GENOMIC DNA]</scope>
    <source>
        <strain evidence="5">JCM 19015</strain>
    </source>
</reference>
<evidence type="ECO:0000256" key="2">
    <source>
        <dbReference type="SAM" id="SignalP"/>
    </source>
</evidence>
<dbReference type="InterPro" id="IPR016047">
    <property type="entry name" value="M23ase_b-sheet_dom"/>
</dbReference>
<dbReference type="InterPro" id="IPR050570">
    <property type="entry name" value="Cell_wall_metabolism_enzyme"/>
</dbReference>
<evidence type="ECO:0000256" key="1">
    <source>
        <dbReference type="SAM" id="MobiDB-lite"/>
    </source>
</evidence>
<dbReference type="EMBL" id="BAABLP010000005">
    <property type="protein sequence ID" value="GAA4751413.1"/>
    <property type="molecule type" value="Genomic_DNA"/>
</dbReference>
<keyword evidence="5" id="KW-1185">Reference proteome</keyword>
<dbReference type="InterPro" id="IPR011055">
    <property type="entry name" value="Dup_hybrid_motif"/>
</dbReference>
<name>A0ABP8ZAL2_9MICO</name>
<evidence type="ECO:0000313" key="4">
    <source>
        <dbReference type="EMBL" id="GAA4751413.1"/>
    </source>
</evidence>
<sequence>MTIRSAHRPPRPVDPSRTRRRRALLAAALLAVAPSAISHSEPALAHVALDLEVPADAGSAGSDAGEQSYTVPATAEPPKVDRTAEVTIVQPSAPAWVLPAAGALRDGFGPRPDAPVAGVGAYHHGQDIGARCGAEVRAAAGGRVVQAGWDGTYGNWILLQHADGVQTGYAHAERLLVHVGQRVKAGAVIAAAGSTGASSGCHLHFEVRVHDTAVDPVAFMRTRGVRLGSR</sequence>
<dbReference type="PANTHER" id="PTHR21666">
    <property type="entry name" value="PEPTIDASE-RELATED"/>
    <property type="match status" value="1"/>
</dbReference>
<organism evidence="4 5">
    <name type="scientific">Amnibacterium soli</name>
    <dbReference type="NCBI Taxonomy" id="1282736"/>
    <lineage>
        <taxon>Bacteria</taxon>
        <taxon>Bacillati</taxon>
        <taxon>Actinomycetota</taxon>
        <taxon>Actinomycetes</taxon>
        <taxon>Micrococcales</taxon>
        <taxon>Microbacteriaceae</taxon>
        <taxon>Amnibacterium</taxon>
    </lineage>
</organism>
<dbReference type="SUPFAM" id="SSF51261">
    <property type="entry name" value="Duplicated hybrid motif"/>
    <property type="match status" value="1"/>
</dbReference>
<dbReference type="InterPro" id="IPR006311">
    <property type="entry name" value="TAT_signal"/>
</dbReference>